<dbReference type="AlphaFoldDB" id="A0A4Y8SE31"/>
<protein>
    <recommendedName>
        <fullName evidence="3">ATP-grasp fold RimK-type domain-containing protein</fullName>
    </recommendedName>
</protein>
<proteinExistence type="predicted"/>
<dbReference type="Proteomes" id="UP000297540">
    <property type="component" value="Unassembled WGS sequence"/>
</dbReference>
<sequence>MEKKRVLIVGLEPADVQLIRQSVGFDYLILHYDVLPKVQLVSGQLLAESTTVPGKFLLVDAVIFHGIYENDFDLITMLALWNGPCLPGARGMMDLRQRIPGLARALQVSRFTGIKRGMVINQDNYFSEKESVAKWGVWHCGEDKAKFTGDWASSETSVIEEFITGEAVRIMIIGDISWQIKLTGDTWLKSIHNEGSGQMDIDTELLADGKRIARHFGLEIVGIDYMVGSNGQKYLLEVNHIPNVTVFSFVNEAFIEFAKTWIAAIKLSENY</sequence>
<name>A0A4Y8SE31_9SPHI</name>
<dbReference type="EMBL" id="SOZE01000011">
    <property type="protein sequence ID" value="TFF37289.1"/>
    <property type="molecule type" value="Genomic_DNA"/>
</dbReference>
<dbReference type="SUPFAM" id="SSF56059">
    <property type="entry name" value="Glutathione synthetase ATP-binding domain-like"/>
    <property type="match status" value="1"/>
</dbReference>
<comment type="caution">
    <text evidence="1">The sequence shown here is derived from an EMBL/GenBank/DDBJ whole genome shotgun (WGS) entry which is preliminary data.</text>
</comment>
<organism evidence="1 2">
    <name type="scientific">Mucilaginibacter psychrotolerans</name>
    <dbReference type="NCBI Taxonomy" id="1524096"/>
    <lineage>
        <taxon>Bacteria</taxon>
        <taxon>Pseudomonadati</taxon>
        <taxon>Bacteroidota</taxon>
        <taxon>Sphingobacteriia</taxon>
        <taxon>Sphingobacteriales</taxon>
        <taxon>Sphingobacteriaceae</taxon>
        <taxon>Mucilaginibacter</taxon>
    </lineage>
</organism>
<accession>A0A4Y8SE31</accession>
<evidence type="ECO:0000313" key="2">
    <source>
        <dbReference type="Proteomes" id="UP000297540"/>
    </source>
</evidence>
<dbReference type="Gene3D" id="3.30.470.20">
    <property type="entry name" value="ATP-grasp fold, B domain"/>
    <property type="match status" value="1"/>
</dbReference>
<keyword evidence="2" id="KW-1185">Reference proteome</keyword>
<evidence type="ECO:0000313" key="1">
    <source>
        <dbReference type="EMBL" id="TFF37289.1"/>
    </source>
</evidence>
<dbReference type="RefSeq" id="WP_133231259.1">
    <property type="nucleotide sequence ID" value="NZ_SOZE01000011.1"/>
</dbReference>
<gene>
    <name evidence="1" type="ORF">E2R66_12700</name>
</gene>
<reference evidence="1 2" key="1">
    <citation type="journal article" date="2017" name="Int. J. Syst. Evol. Microbiol.">
        <title>Mucilaginibacterpsychrotolerans sp. nov., isolated from peatlands.</title>
        <authorList>
            <person name="Deng Y."/>
            <person name="Shen L."/>
            <person name="Xu B."/>
            <person name="Liu Y."/>
            <person name="Gu Z."/>
            <person name="Liu H."/>
            <person name="Zhou Y."/>
        </authorList>
    </citation>
    <scope>NUCLEOTIDE SEQUENCE [LARGE SCALE GENOMIC DNA]</scope>
    <source>
        <strain evidence="1 2">NH7-4</strain>
    </source>
</reference>
<dbReference type="OrthoDB" id="1321569at2"/>
<evidence type="ECO:0008006" key="3">
    <source>
        <dbReference type="Google" id="ProtNLM"/>
    </source>
</evidence>